<feature type="compositionally biased region" description="Polar residues" evidence="2">
    <location>
        <begin position="1"/>
        <end position="22"/>
    </location>
</feature>
<dbReference type="GO" id="GO:0003743">
    <property type="term" value="F:translation initiation factor activity"/>
    <property type="evidence" value="ECO:0007669"/>
    <property type="project" value="UniProtKB-KW"/>
</dbReference>
<dbReference type="InterPro" id="IPR001040">
    <property type="entry name" value="TIF_eIF_4E"/>
</dbReference>
<organism evidence="3 4">
    <name type="scientific">Plenodomus tracheiphilus IPT5</name>
    <dbReference type="NCBI Taxonomy" id="1408161"/>
    <lineage>
        <taxon>Eukaryota</taxon>
        <taxon>Fungi</taxon>
        <taxon>Dikarya</taxon>
        <taxon>Ascomycota</taxon>
        <taxon>Pezizomycotina</taxon>
        <taxon>Dothideomycetes</taxon>
        <taxon>Pleosporomycetidae</taxon>
        <taxon>Pleosporales</taxon>
        <taxon>Pleosporineae</taxon>
        <taxon>Leptosphaeriaceae</taxon>
        <taxon>Plenodomus</taxon>
    </lineage>
</organism>
<reference evidence="3" key="1">
    <citation type="submission" date="2020-01" db="EMBL/GenBank/DDBJ databases">
        <authorList>
            <consortium name="DOE Joint Genome Institute"/>
            <person name="Haridas S."/>
            <person name="Albert R."/>
            <person name="Binder M."/>
            <person name="Bloem J."/>
            <person name="Labutti K."/>
            <person name="Salamov A."/>
            <person name="Andreopoulos B."/>
            <person name="Baker S.E."/>
            <person name="Barry K."/>
            <person name="Bills G."/>
            <person name="Bluhm B.H."/>
            <person name="Cannon C."/>
            <person name="Castanera R."/>
            <person name="Culley D.E."/>
            <person name="Daum C."/>
            <person name="Ezra D."/>
            <person name="Gonzalez J.B."/>
            <person name="Henrissat B."/>
            <person name="Kuo A."/>
            <person name="Liang C."/>
            <person name="Lipzen A."/>
            <person name="Lutzoni F."/>
            <person name="Magnuson J."/>
            <person name="Mondo S."/>
            <person name="Nolan M."/>
            <person name="Ohm R."/>
            <person name="Pangilinan J."/>
            <person name="Park H.-J."/>
            <person name="Ramirez L."/>
            <person name="Alfaro M."/>
            <person name="Sun H."/>
            <person name="Tritt A."/>
            <person name="Yoshinaga Y."/>
            <person name="Zwiers L.-H."/>
            <person name="Turgeon B.G."/>
            <person name="Goodwin S.B."/>
            <person name="Spatafora J.W."/>
            <person name="Crous P.W."/>
            <person name="Grigoriev I.V."/>
        </authorList>
    </citation>
    <scope>NUCLEOTIDE SEQUENCE</scope>
    <source>
        <strain evidence="3">IPT5</strain>
    </source>
</reference>
<dbReference type="EMBL" id="MU006350">
    <property type="protein sequence ID" value="KAF2845278.1"/>
    <property type="molecule type" value="Genomic_DNA"/>
</dbReference>
<protein>
    <submittedName>
        <fullName evidence="3">IF4E-domain-containing protein</fullName>
    </submittedName>
</protein>
<dbReference type="GO" id="GO:0016281">
    <property type="term" value="C:eukaryotic translation initiation factor 4F complex"/>
    <property type="evidence" value="ECO:0007669"/>
    <property type="project" value="TreeGrafter"/>
</dbReference>
<dbReference type="SUPFAM" id="SSF55418">
    <property type="entry name" value="eIF4e-like"/>
    <property type="match status" value="1"/>
</dbReference>
<dbReference type="PROSITE" id="PS00813">
    <property type="entry name" value="IF4E"/>
    <property type="match status" value="1"/>
</dbReference>
<dbReference type="Gene3D" id="3.30.760.10">
    <property type="entry name" value="RNA Cap, Translation Initiation Factor Eif4e"/>
    <property type="match status" value="1"/>
</dbReference>
<name>A0A6A7AT27_9PLEO</name>
<evidence type="ECO:0000313" key="4">
    <source>
        <dbReference type="Proteomes" id="UP000799423"/>
    </source>
</evidence>
<comment type="similarity">
    <text evidence="1">Belongs to the eukaryotic initiation factor 4E family.</text>
</comment>
<dbReference type="InterPro" id="IPR019770">
    <property type="entry name" value="TIF_eIF_4E_CS"/>
</dbReference>
<gene>
    <name evidence="3" type="ORF">T440DRAFT_408382</name>
</gene>
<keyword evidence="1" id="KW-0396">Initiation factor</keyword>
<feature type="compositionally biased region" description="Basic and acidic residues" evidence="2">
    <location>
        <begin position="23"/>
        <end position="35"/>
    </location>
</feature>
<evidence type="ECO:0000256" key="1">
    <source>
        <dbReference type="RuleBase" id="RU004374"/>
    </source>
</evidence>
<dbReference type="GO" id="GO:0000340">
    <property type="term" value="F:RNA 7-methylguanosine cap binding"/>
    <property type="evidence" value="ECO:0007669"/>
    <property type="project" value="TreeGrafter"/>
</dbReference>
<dbReference type="AlphaFoldDB" id="A0A6A7AT27"/>
<dbReference type="OrthoDB" id="590761at2759"/>
<evidence type="ECO:0000256" key="2">
    <source>
        <dbReference type="SAM" id="MobiDB-lite"/>
    </source>
</evidence>
<dbReference type="FunFam" id="3.30.760.10:FF:000015">
    <property type="entry name" value="Translation initiation factor eIF4E3, putative"/>
    <property type="match status" value="1"/>
</dbReference>
<proteinExistence type="inferred from homology"/>
<feature type="region of interest" description="Disordered" evidence="2">
    <location>
        <begin position="334"/>
        <end position="359"/>
    </location>
</feature>
<dbReference type="InterPro" id="IPR023398">
    <property type="entry name" value="TIF_eIF4e-like"/>
</dbReference>
<dbReference type="PANTHER" id="PTHR11960">
    <property type="entry name" value="EUKARYOTIC TRANSLATION INITIATION FACTOR 4E RELATED"/>
    <property type="match status" value="1"/>
</dbReference>
<dbReference type="PANTHER" id="PTHR11960:SF18">
    <property type="entry name" value="EUKARYOTIC TRANSLATION INITIATION FACTOR 4E HOMOLOGOUS PROTEIN, ISOFORM B"/>
    <property type="match status" value="1"/>
</dbReference>
<keyword evidence="4" id="KW-1185">Reference proteome</keyword>
<dbReference type="Proteomes" id="UP000799423">
    <property type="component" value="Unassembled WGS sequence"/>
</dbReference>
<dbReference type="Pfam" id="PF01652">
    <property type="entry name" value="IF4E"/>
    <property type="match status" value="1"/>
</dbReference>
<accession>A0A6A7AT27</accession>
<evidence type="ECO:0000313" key="3">
    <source>
        <dbReference type="EMBL" id="KAF2845278.1"/>
    </source>
</evidence>
<sequence length="359" mass="39763">MDKTENLWTRRSNTSKLSLSMSHSEHNTDKSEPHQRTFSATKRFGGDSSHGGRNPFNAIPPLTPGGLASPTTGGSTAFGLGSGAFASFGSSAKTPKTPGNAFDFKSAAMAASSPATPTDRKDKPVGKIVNTARKESIYTAATPEDAPDHTAPLDPAIPWPLKNTWTVWYRPPTPKNTDYEKSIVAMCKFSTAQEFWKVFTHLKRPSSLPSVSDYHVFKQGIRPVWEDEENKRGGKWIMRLKKGVADRYWEELLMALVGDQFMEAGEEVCGFVLSVRSGEDVFSIWTKNDGGRNIKIRETVKRVLELPDGTNIVWRSHDDSIAQRSAIDQARYEKNLQGHEKRRVASTDESQRDKATAAS</sequence>
<feature type="region of interest" description="Disordered" evidence="2">
    <location>
        <begin position="1"/>
        <end position="71"/>
    </location>
</feature>
<keyword evidence="1" id="KW-0694">RNA-binding</keyword>
<keyword evidence="1" id="KW-0648">Protein biosynthesis</keyword>